<keyword evidence="1" id="KW-0472">Membrane</keyword>
<name>A0ABS0J6A9_9BACT</name>
<comment type="caution">
    <text evidence="2">The sequence shown here is derived from an EMBL/GenBank/DDBJ whole genome shotgun (WGS) entry which is preliminary data.</text>
</comment>
<evidence type="ECO:0000313" key="3">
    <source>
        <dbReference type="Proteomes" id="UP001194469"/>
    </source>
</evidence>
<sequence length="68" mass="6986">LACAACLPAWWLAGAGAGTAWTAPALHPAMRLALGVPLAAVLYLALSLCCGSQDARALLRVVRREKTG</sequence>
<gene>
    <name evidence="2" type="ORF">FVW20_13325</name>
</gene>
<keyword evidence="3" id="KW-1185">Reference proteome</keyword>
<accession>A0ABS0J6A9</accession>
<feature type="non-terminal residue" evidence="2">
    <location>
        <position position="1"/>
    </location>
</feature>
<feature type="transmembrane region" description="Helical" evidence="1">
    <location>
        <begin position="32"/>
        <end position="50"/>
    </location>
</feature>
<dbReference type="EMBL" id="VRYY01000428">
    <property type="protein sequence ID" value="MBG3877961.1"/>
    <property type="molecule type" value="Genomic_DNA"/>
</dbReference>
<reference evidence="2 3" key="1">
    <citation type="submission" date="2019-08" db="EMBL/GenBank/DDBJ databases">
        <authorList>
            <person name="Luo N."/>
        </authorList>
    </citation>
    <scope>NUCLEOTIDE SEQUENCE [LARGE SCALE GENOMIC DNA]</scope>
    <source>
        <strain evidence="2 3">NCIMB 9442</strain>
    </source>
</reference>
<proteinExistence type="predicted"/>
<evidence type="ECO:0000256" key="1">
    <source>
        <dbReference type="SAM" id="Phobius"/>
    </source>
</evidence>
<organism evidence="2 3">
    <name type="scientific">Nitratidesulfovibrio oxamicus</name>
    <dbReference type="NCBI Taxonomy" id="32016"/>
    <lineage>
        <taxon>Bacteria</taxon>
        <taxon>Pseudomonadati</taxon>
        <taxon>Thermodesulfobacteriota</taxon>
        <taxon>Desulfovibrionia</taxon>
        <taxon>Desulfovibrionales</taxon>
        <taxon>Desulfovibrionaceae</taxon>
        <taxon>Nitratidesulfovibrio</taxon>
    </lineage>
</organism>
<keyword evidence="1" id="KW-1133">Transmembrane helix</keyword>
<protein>
    <submittedName>
        <fullName evidence="2">Murein biosynthesis integral membrane protein MurJ</fullName>
    </submittedName>
</protein>
<dbReference type="Proteomes" id="UP001194469">
    <property type="component" value="Unassembled WGS sequence"/>
</dbReference>
<evidence type="ECO:0000313" key="2">
    <source>
        <dbReference type="EMBL" id="MBG3877961.1"/>
    </source>
</evidence>
<keyword evidence="1" id="KW-0812">Transmembrane</keyword>